<reference evidence="1" key="1">
    <citation type="journal article" date="2022" name="bioRxiv">
        <title>Sequencing and chromosome-scale assembly of the giantPleurodeles waltlgenome.</title>
        <authorList>
            <person name="Brown T."/>
            <person name="Elewa A."/>
            <person name="Iarovenko S."/>
            <person name="Subramanian E."/>
            <person name="Araus A.J."/>
            <person name="Petzold A."/>
            <person name="Susuki M."/>
            <person name="Suzuki K.-i.T."/>
            <person name="Hayashi T."/>
            <person name="Toyoda A."/>
            <person name="Oliveira C."/>
            <person name="Osipova E."/>
            <person name="Leigh N.D."/>
            <person name="Simon A."/>
            <person name="Yun M.H."/>
        </authorList>
    </citation>
    <scope>NUCLEOTIDE SEQUENCE</scope>
    <source>
        <strain evidence="1">20211129_DDA</strain>
        <tissue evidence="1">Liver</tissue>
    </source>
</reference>
<dbReference type="AlphaFoldDB" id="A0AAV7R3E6"/>
<name>A0AAV7R3E6_PLEWA</name>
<protein>
    <submittedName>
        <fullName evidence="1">Uncharacterized protein</fullName>
    </submittedName>
</protein>
<proteinExistence type="predicted"/>
<dbReference type="EMBL" id="JANPWB010000010">
    <property type="protein sequence ID" value="KAJ1147061.1"/>
    <property type="molecule type" value="Genomic_DNA"/>
</dbReference>
<evidence type="ECO:0000313" key="2">
    <source>
        <dbReference type="Proteomes" id="UP001066276"/>
    </source>
</evidence>
<sequence>MWVQRSFHWMVEALDSARTTRARNFPFGGWMSHVVKSCAEVFPCRKTANKPC</sequence>
<keyword evidence="2" id="KW-1185">Reference proteome</keyword>
<evidence type="ECO:0000313" key="1">
    <source>
        <dbReference type="EMBL" id="KAJ1147061.1"/>
    </source>
</evidence>
<comment type="caution">
    <text evidence="1">The sequence shown here is derived from an EMBL/GenBank/DDBJ whole genome shotgun (WGS) entry which is preliminary data.</text>
</comment>
<organism evidence="1 2">
    <name type="scientific">Pleurodeles waltl</name>
    <name type="common">Iberian ribbed newt</name>
    <dbReference type="NCBI Taxonomy" id="8319"/>
    <lineage>
        <taxon>Eukaryota</taxon>
        <taxon>Metazoa</taxon>
        <taxon>Chordata</taxon>
        <taxon>Craniata</taxon>
        <taxon>Vertebrata</taxon>
        <taxon>Euteleostomi</taxon>
        <taxon>Amphibia</taxon>
        <taxon>Batrachia</taxon>
        <taxon>Caudata</taxon>
        <taxon>Salamandroidea</taxon>
        <taxon>Salamandridae</taxon>
        <taxon>Pleurodelinae</taxon>
        <taxon>Pleurodeles</taxon>
    </lineage>
</organism>
<accession>A0AAV7R3E6</accession>
<gene>
    <name evidence="1" type="ORF">NDU88_013308</name>
</gene>
<dbReference type="Proteomes" id="UP001066276">
    <property type="component" value="Chromosome 6"/>
</dbReference>